<sequence>MVLGTVRQFPPTTYPLKDEDMELQQCIKEIKRRFLGNFISTGIGIFNLFWIFSKQRNAWTTRLRTRCVHVQQNISSKTLKIQRNVHVLYVEEIICRLHLSNHHLISPLSIRRG</sequence>
<name>A0A915Z8A3_9GLOM</name>
<gene>
    <name evidence="2" type="ORF">CHRIB12_LOCUS11022</name>
</gene>
<protein>
    <submittedName>
        <fullName evidence="2">Uncharacterized protein</fullName>
    </submittedName>
</protein>
<comment type="caution">
    <text evidence="2">The sequence shown here is derived from an EMBL/GenBank/DDBJ whole genome shotgun (WGS) entry which is preliminary data.</text>
</comment>
<keyword evidence="1" id="KW-1133">Transmembrane helix</keyword>
<dbReference type="AlphaFoldDB" id="A0A915Z8A3"/>
<evidence type="ECO:0000313" key="3">
    <source>
        <dbReference type="Proteomes" id="UP000684084"/>
    </source>
</evidence>
<proteinExistence type="predicted"/>
<accession>A0A915Z8A3</accession>
<dbReference type="Proteomes" id="UP000684084">
    <property type="component" value="Unassembled WGS sequence"/>
</dbReference>
<feature type="transmembrane region" description="Helical" evidence="1">
    <location>
        <begin position="34"/>
        <end position="52"/>
    </location>
</feature>
<dbReference type="OrthoDB" id="2432329at2759"/>
<organism evidence="2 3">
    <name type="scientific">Rhizophagus irregularis</name>
    <dbReference type="NCBI Taxonomy" id="588596"/>
    <lineage>
        <taxon>Eukaryota</taxon>
        <taxon>Fungi</taxon>
        <taxon>Fungi incertae sedis</taxon>
        <taxon>Mucoromycota</taxon>
        <taxon>Glomeromycotina</taxon>
        <taxon>Glomeromycetes</taxon>
        <taxon>Glomerales</taxon>
        <taxon>Glomeraceae</taxon>
        <taxon>Rhizophagus</taxon>
    </lineage>
</organism>
<dbReference type="EMBL" id="CAGKOT010000023">
    <property type="protein sequence ID" value="CAB5366907.1"/>
    <property type="molecule type" value="Genomic_DNA"/>
</dbReference>
<keyword evidence="1" id="KW-0472">Membrane</keyword>
<evidence type="ECO:0000313" key="2">
    <source>
        <dbReference type="EMBL" id="CAB5366907.1"/>
    </source>
</evidence>
<evidence type="ECO:0000256" key="1">
    <source>
        <dbReference type="SAM" id="Phobius"/>
    </source>
</evidence>
<reference evidence="2" key="1">
    <citation type="submission" date="2020-05" db="EMBL/GenBank/DDBJ databases">
        <authorList>
            <person name="Rincon C."/>
            <person name="Sanders R I."/>
            <person name="Robbins C."/>
            <person name="Chaturvedi A."/>
        </authorList>
    </citation>
    <scope>NUCLEOTIDE SEQUENCE</scope>
    <source>
        <strain evidence="2">CHB12</strain>
    </source>
</reference>
<keyword evidence="1" id="KW-0812">Transmembrane</keyword>